<organism evidence="4 5">
    <name type="scientific">Trichonephila inaurata madagascariensis</name>
    <dbReference type="NCBI Taxonomy" id="2747483"/>
    <lineage>
        <taxon>Eukaryota</taxon>
        <taxon>Metazoa</taxon>
        <taxon>Ecdysozoa</taxon>
        <taxon>Arthropoda</taxon>
        <taxon>Chelicerata</taxon>
        <taxon>Arachnida</taxon>
        <taxon>Araneae</taxon>
        <taxon>Araneomorphae</taxon>
        <taxon>Entelegynae</taxon>
        <taxon>Araneoidea</taxon>
        <taxon>Nephilidae</taxon>
        <taxon>Trichonephila</taxon>
        <taxon>Trichonephila inaurata</taxon>
    </lineage>
</organism>
<feature type="compositionally biased region" description="Basic and acidic residues" evidence="3">
    <location>
        <begin position="235"/>
        <end position="245"/>
    </location>
</feature>
<gene>
    <name evidence="4" type="primary">ncbp3</name>
    <name evidence="4" type="ORF">TNIN_467601</name>
</gene>
<dbReference type="GO" id="GO:0003729">
    <property type="term" value="F:mRNA binding"/>
    <property type="evidence" value="ECO:0007669"/>
    <property type="project" value="InterPro"/>
</dbReference>
<feature type="region of interest" description="Disordered" evidence="3">
    <location>
        <begin position="303"/>
        <end position="425"/>
    </location>
</feature>
<name>A0A8X7CKH0_9ARAC</name>
<proteinExistence type="inferred from homology"/>
<protein>
    <recommendedName>
        <fullName evidence="2">Nuclear cap-binding protein subunit 3</fullName>
    </recommendedName>
</protein>
<evidence type="ECO:0000256" key="1">
    <source>
        <dbReference type="ARBA" id="ARBA00006069"/>
    </source>
</evidence>
<feature type="compositionally biased region" description="Low complexity" evidence="3">
    <location>
        <begin position="471"/>
        <end position="502"/>
    </location>
</feature>
<dbReference type="AlphaFoldDB" id="A0A8X7CKH0"/>
<keyword evidence="5" id="KW-1185">Reference proteome</keyword>
<feature type="compositionally biased region" description="Basic and acidic residues" evidence="3">
    <location>
        <begin position="303"/>
        <end position="314"/>
    </location>
</feature>
<dbReference type="Pfam" id="PF10309">
    <property type="entry name" value="NCBP3"/>
    <property type="match status" value="1"/>
</dbReference>
<comment type="similarity">
    <text evidence="1">Belongs to the NCBP3 family.</text>
</comment>
<dbReference type="Proteomes" id="UP000886998">
    <property type="component" value="Unassembled WGS sequence"/>
</dbReference>
<dbReference type="GO" id="GO:0000340">
    <property type="term" value="F:RNA 7-methylguanosine cap binding"/>
    <property type="evidence" value="ECO:0007669"/>
    <property type="project" value="InterPro"/>
</dbReference>
<dbReference type="PANTHER" id="PTHR16291:SF0">
    <property type="entry name" value="NUCLEAR CAP-BINDING PROTEIN SUBUNIT 3"/>
    <property type="match status" value="1"/>
</dbReference>
<dbReference type="OrthoDB" id="6428954at2759"/>
<dbReference type="InterPro" id="IPR019416">
    <property type="entry name" value="NCBP3"/>
</dbReference>
<feature type="compositionally biased region" description="Basic and acidic residues" evidence="3">
    <location>
        <begin position="523"/>
        <end position="539"/>
    </location>
</feature>
<evidence type="ECO:0000256" key="2">
    <source>
        <dbReference type="ARBA" id="ARBA00019876"/>
    </source>
</evidence>
<evidence type="ECO:0000313" key="4">
    <source>
        <dbReference type="EMBL" id="GFY76399.1"/>
    </source>
</evidence>
<feature type="compositionally biased region" description="Basic and acidic residues" evidence="3">
    <location>
        <begin position="345"/>
        <end position="364"/>
    </location>
</feature>
<evidence type="ECO:0000313" key="5">
    <source>
        <dbReference type="Proteomes" id="UP000886998"/>
    </source>
</evidence>
<feature type="region of interest" description="Disordered" evidence="3">
    <location>
        <begin position="467"/>
        <end position="562"/>
    </location>
</feature>
<dbReference type="PANTHER" id="PTHR16291">
    <property type="entry name" value="NUCLEAR CAP-BINDING PROTEIN SUBUNIT 3"/>
    <property type="match status" value="1"/>
</dbReference>
<comment type="caution">
    <text evidence="4">The sequence shown here is derived from an EMBL/GenBank/DDBJ whole genome shotgun (WGS) entry which is preliminary data.</text>
</comment>
<feature type="region of interest" description="Disordered" evidence="3">
    <location>
        <begin position="228"/>
        <end position="272"/>
    </location>
</feature>
<reference evidence="4" key="1">
    <citation type="submission" date="2020-08" db="EMBL/GenBank/DDBJ databases">
        <title>Multicomponent nature underlies the extraordinary mechanical properties of spider dragline silk.</title>
        <authorList>
            <person name="Kono N."/>
            <person name="Nakamura H."/>
            <person name="Mori M."/>
            <person name="Yoshida Y."/>
            <person name="Ohtoshi R."/>
            <person name="Malay A.D."/>
            <person name="Moran D.A.P."/>
            <person name="Tomita M."/>
            <person name="Numata K."/>
            <person name="Arakawa K."/>
        </authorList>
    </citation>
    <scope>NUCLEOTIDE SEQUENCE</scope>
</reference>
<dbReference type="EMBL" id="BMAV01021887">
    <property type="protein sequence ID" value="GFY76399.1"/>
    <property type="molecule type" value="Genomic_DNA"/>
</dbReference>
<feature type="compositionally biased region" description="Basic residues" evidence="3">
    <location>
        <begin position="540"/>
        <end position="554"/>
    </location>
</feature>
<accession>A0A8X7CKH0</accession>
<evidence type="ECO:0000256" key="3">
    <source>
        <dbReference type="SAM" id="MobiDB-lite"/>
    </source>
</evidence>
<dbReference type="GO" id="GO:0005634">
    <property type="term" value="C:nucleus"/>
    <property type="evidence" value="ECO:0007669"/>
    <property type="project" value="TreeGrafter"/>
</dbReference>
<sequence>MYSMMESDIMGKLLPNLKITLGVDSDDQIEEGEISGLEYESGLSTPEEEPKKNVDVVRTWMQTLQTPKVYENKDGGFITGLDLSSEVLLKKLEERAERFGLEKKDGPITQQEIDALYKSMGIEPENLKSCKLKNIRLDCLHMRGVNDMSTNDIFKYFGDYGPSSVEWINDVSCNVVWFDAATTARALIGTSRPLVLKKKRHAKMESTELAQEATSSIMDDIEDVIEMSDSENDDQEKSEADKIEEMDVSASSDDSRSSVGETKTSSVKEQTEVVEVPVPPGYWRLGLPHSKAKAILLRFATKDDKKLPGAEKRSRYYQTYGNPNYGGLKGLISSSKKRKMQAARNRQEIEKLTSDDSKSQKKIDQPGNAGETSMSMRPRRIKMPRMKMYADEEEEKKRRSLIRSKSGFSDVHSRLGTRYSKDDLQHLGHRFSSASEDDDDDNISIHCTVPARYNVWTDLAESMSREDTYKSSSRSVVHSKNSRSVRGARYSSNDMRSSRNSRPWMSSTSRSQDLREVLSSPQWKERSLGKSFPKEDLRSKLKRLRKQGSTKHRSPLYMDSEM</sequence>